<dbReference type="Pfam" id="PF00076">
    <property type="entry name" value="RRM_1"/>
    <property type="match status" value="1"/>
</dbReference>
<dbReference type="GO" id="GO:0005730">
    <property type="term" value="C:nucleolus"/>
    <property type="evidence" value="ECO:0007669"/>
    <property type="project" value="UniProtKB-SubCell"/>
</dbReference>
<feature type="compositionally biased region" description="Acidic residues" evidence="8">
    <location>
        <begin position="112"/>
        <end position="132"/>
    </location>
</feature>
<dbReference type="GO" id="GO:0019843">
    <property type="term" value="F:rRNA binding"/>
    <property type="evidence" value="ECO:0007669"/>
    <property type="project" value="TreeGrafter"/>
</dbReference>
<gene>
    <name evidence="10" type="ORF">Amon01_000108000</name>
</gene>
<dbReference type="EMBL" id="BSXU01000318">
    <property type="protein sequence ID" value="GMG20239.1"/>
    <property type="molecule type" value="Genomic_DNA"/>
</dbReference>
<organism evidence="10 11">
    <name type="scientific">Ambrosiozyma monospora</name>
    <name type="common">Yeast</name>
    <name type="synonym">Endomycopsis monosporus</name>
    <dbReference type="NCBI Taxonomy" id="43982"/>
    <lineage>
        <taxon>Eukaryota</taxon>
        <taxon>Fungi</taxon>
        <taxon>Dikarya</taxon>
        <taxon>Ascomycota</taxon>
        <taxon>Saccharomycotina</taxon>
        <taxon>Pichiomycetes</taxon>
        <taxon>Pichiales</taxon>
        <taxon>Pichiaceae</taxon>
        <taxon>Ambrosiozyma</taxon>
    </lineage>
</organism>
<dbReference type="Proteomes" id="UP001165063">
    <property type="component" value="Unassembled WGS sequence"/>
</dbReference>
<evidence type="ECO:0000256" key="3">
    <source>
        <dbReference type="ARBA" id="ARBA00007077"/>
    </source>
</evidence>
<evidence type="ECO:0000256" key="7">
    <source>
        <dbReference type="PROSITE-ProRule" id="PRU00176"/>
    </source>
</evidence>
<dbReference type="Gene3D" id="3.30.70.330">
    <property type="match status" value="2"/>
</dbReference>
<dbReference type="InterPro" id="IPR012677">
    <property type="entry name" value="Nucleotide-bd_a/b_plait_sf"/>
</dbReference>
<comment type="function">
    <text evidence="1">Involved in pre-25S rRNA processing.</text>
</comment>
<keyword evidence="6" id="KW-0539">Nucleus</keyword>
<evidence type="ECO:0000256" key="8">
    <source>
        <dbReference type="SAM" id="MobiDB-lite"/>
    </source>
</evidence>
<dbReference type="PANTHER" id="PTHR23236:SF25">
    <property type="entry name" value="RNA-BINDING PROTEIN 34"/>
    <property type="match status" value="1"/>
</dbReference>
<comment type="caution">
    <text evidence="10">The sequence shown here is derived from an EMBL/GenBank/DDBJ whole genome shotgun (WGS) entry which is preliminary data.</text>
</comment>
<feature type="region of interest" description="Disordered" evidence="8">
    <location>
        <begin position="406"/>
        <end position="445"/>
    </location>
</feature>
<protein>
    <recommendedName>
        <fullName evidence="4">Nucleolar protein 12</fullName>
    </recommendedName>
</protein>
<evidence type="ECO:0000313" key="10">
    <source>
        <dbReference type="EMBL" id="GMG20239.1"/>
    </source>
</evidence>
<dbReference type="OrthoDB" id="442677at2759"/>
<dbReference type="InterPro" id="IPR000504">
    <property type="entry name" value="RRM_dom"/>
</dbReference>
<dbReference type="SUPFAM" id="SSF54928">
    <property type="entry name" value="RNA-binding domain, RBD"/>
    <property type="match status" value="1"/>
</dbReference>
<dbReference type="AlphaFoldDB" id="A0A9W6YMB6"/>
<dbReference type="SMART" id="SM00360">
    <property type="entry name" value="RRM"/>
    <property type="match status" value="1"/>
</dbReference>
<proteinExistence type="inferred from homology"/>
<dbReference type="PANTHER" id="PTHR23236">
    <property type="entry name" value="EUKARYOTIC TRANSLATION INITIATION FACTOR 4B/4H"/>
    <property type="match status" value="1"/>
</dbReference>
<feature type="region of interest" description="Disordered" evidence="8">
    <location>
        <begin position="31"/>
        <end position="143"/>
    </location>
</feature>
<dbReference type="InterPro" id="IPR035979">
    <property type="entry name" value="RBD_domain_sf"/>
</dbReference>
<accession>A0A9W6YMB6</accession>
<feature type="domain" description="RRM" evidence="9">
    <location>
        <begin position="268"/>
        <end position="353"/>
    </location>
</feature>
<comment type="similarity">
    <text evidence="3">Belongs to the RRM RBM34 family.</text>
</comment>
<evidence type="ECO:0000256" key="4">
    <source>
        <dbReference type="ARBA" id="ARBA00015520"/>
    </source>
</evidence>
<evidence type="ECO:0000256" key="2">
    <source>
        <dbReference type="ARBA" id="ARBA00004604"/>
    </source>
</evidence>
<name>A0A9W6YMB6_AMBMO</name>
<dbReference type="PROSITE" id="PS50102">
    <property type="entry name" value="RRM"/>
    <property type="match status" value="1"/>
</dbReference>
<evidence type="ECO:0000313" key="11">
    <source>
        <dbReference type="Proteomes" id="UP001165063"/>
    </source>
</evidence>
<reference evidence="10" key="1">
    <citation type="submission" date="2023-04" db="EMBL/GenBank/DDBJ databases">
        <title>Ambrosiozyma monospora NBRC 1965.</title>
        <authorList>
            <person name="Ichikawa N."/>
            <person name="Sato H."/>
            <person name="Tonouchi N."/>
        </authorList>
    </citation>
    <scope>NUCLEOTIDE SEQUENCE</scope>
    <source>
        <strain evidence="10">NBRC 1965</strain>
    </source>
</reference>
<comment type="subcellular location">
    <subcellularLocation>
        <location evidence="2">Nucleus</location>
        <location evidence="2">Nucleolus</location>
    </subcellularLocation>
</comment>
<keyword evidence="5 7" id="KW-0694">RNA-binding</keyword>
<feature type="compositionally biased region" description="Basic and acidic residues" evidence="8">
    <location>
        <begin position="89"/>
        <end position="111"/>
    </location>
</feature>
<feature type="compositionally biased region" description="Basic and acidic residues" evidence="8">
    <location>
        <begin position="61"/>
        <end position="71"/>
    </location>
</feature>
<evidence type="ECO:0000256" key="6">
    <source>
        <dbReference type="ARBA" id="ARBA00023242"/>
    </source>
</evidence>
<evidence type="ECO:0000259" key="9">
    <source>
        <dbReference type="PROSITE" id="PS50102"/>
    </source>
</evidence>
<sequence>MSTPSKNSSMFGFDTSKEQNSTVSALFGKPTAINNKELISNKVRSVVQIPADEKNEDEMDVDPRNSNETKESHKKKKRSRSDEDDDLEDRYINKLLDDSKDNDDKTPSNDKSDEDGSDDSDDDDQEEDEKSEEPEGNKKGKKAKVLDLKQEELEKAERTIFVGNLPAEVIATKKSIKHFKRHIKTEVADAQIQSIRFRSVNLNSTLPKKLAYISKSYNEGKNDIVNSYIVFKTKSDSLAATKLNGTKYLNNHLRVDHLTHPLPKNNKLCIFVGNLDFEEREESLWSYFNKKLEEENCVTNVRIIRDSKTNFGKGFAIVQFSDTNFVEKALLLNDKKLEGSTKPRKLRISRCKAQTGGNFLRGSHKNLSDKQKTIIGRGKKVLSKSDRTTIGRMVIEGERAKKDGNIKGIKVGGSVGKLKKKPRSAGGRASKRSQAHKLKLMEKSN</sequence>
<dbReference type="GO" id="GO:0000463">
    <property type="term" value="P:maturation of LSU-rRNA from tricistronic rRNA transcript (SSU-rRNA, 5.8S rRNA, LSU-rRNA)"/>
    <property type="evidence" value="ECO:0007669"/>
    <property type="project" value="TreeGrafter"/>
</dbReference>
<feature type="compositionally biased region" description="Basic and acidic residues" evidence="8">
    <location>
        <begin position="133"/>
        <end position="143"/>
    </location>
</feature>
<evidence type="ECO:0000256" key="1">
    <source>
        <dbReference type="ARBA" id="ARBA00002475"/>
    </source>
</evidence>
<keyword evidence="11" id="KW-1185">Reference proteome</keyword>
<evidence type="ECO:0000256" key="5">
    <source>
        <dbReference type="ARBA" id="ARBA00022884"/>
    </source>
</evidence>
<feature type="compositionally biased region" description="Basic residues" evidence="8">
    <location>
        <begin position="417"/>
        <end position="438"/>
    </location>
</feature>